<dbReference type="OrthoDB" id="5651790at2"/>
<keyword evidence="1" id="KW-0812">Transmembrane</keyword>
<reference evidence="2 4" key="1">
    <citation type="submission" date="2016-11" db="EMBL/GenBank/DDBJ databases">
        <authorList>
            <person name="Jaros S."/>
            <person name="Januszkiewicz K."/>
            <person name="Wedrychowicz H."/>
        </authorList>
    </citation>
    <scope>NUCLEOTIDE SEQUENCE [LARGE SCALE GENOMIC DNA]</scope>
    <source>
        <strain evidence="2 4">DSM 784</strain>
    </source>
</reference>
<gene>
    <name evidence="2" type="ORF">SAMN05661012_03808</name>
    <name evidence="3" type="ORF">SR876_20085</name>
</gene>
<evidence type="ECO:0000313" key="3">
    <source>
        <dbReference type="EMBL" id="WQG87224.1"/>
    </source>
</evidence>
<accession>A0A1K1RI16</accession>
<keyword evidence="5" id="KW-1185">Reference proteome</keyword>
<protein>
    <recommendedName>
        <fullName evidence="6">YhhN-like protein</fullName>
    </recommendedName>
</protein>
<feature type="transmembrane region" description="Helical" evidence="1">
    <location>
        <begin position="12"/>
        <end position="45"/>
    </location>
</feature>
<keyword evidence="1" id="KW-0472">Membrane</keyword>
<dbReference type="AlphaFoldDB" id="A0A1K1RI16"/>
<evidence type="ECO:0008006" key="6">
    <source>
        <dbReference type="Google" id="ProtNLM"/>
    </source>
</evidence>
<keyword evidence="1" id="KW-1133">Transmembrane helix</keyword>
<proteinExistence type="predicted"/>
<dbReference type="STRING" id="1004.SAMN05661012_03808"/>
<evidence type="ECO:0000256" key="1">
    <source>
        <dbReference type="SAM" id="Phobius"/>
    </source>
</evidence>
<dbReference type="RefSeq" id="WP_143150783.1">
    <property type="nucleotide sequence ID" value="NZ_CP139972.1"/>
</dbReference>
<dbReference type="EMBL" id="FPIZ01000012">
    <property type="protein sequence ID" value="SFW71677.1"/>
    <property type="molecule type" value="Genomic_DNA"/>
</dbReference>
<reference evidence="3 5" key="2">
    <citation type="submission" date="2023-11" db="EMBL/GenBank/DDBJ databases">
        <title>MicrobeMod: A computational toolkit for identifying prokaryotic methylation and restriction-modification with nanopore sequencing.</title>
        <authorList>
            <person name="Crits-Christoph A."/>
            <person name="Kang S.C."/>
            <person name="Lee H."/>
            <person name="Ostrov N."/>
        </authorList>
    </citation>
    <scope>NUCLEOTIDE SEQUENCE [LARGE SCALE GENOMIC DNA]</scope>
    <source>
        <strain evidence="3 5">ATCC 23090</strain>
    </source>
</reference>
<organism evidence="2 4">
    <name type="scientific">Chitinophaga sancti</name>
    <dbReference type="NCBI Taxonomy" id="1004"/>
    <lineage>
        <taxon>Bacteria</taxon>
        <taxon>Pseudomonadati</taxon>
        <taxon>Bacteroidota</taxon>
        <taxon>Chitinophagia</taxon>
        <taxon>Chitinophagales</taxon>
        <taxon>Chitinophagaceae</taxon>
        <taxon>Chitinophaga</taxon>
    </lineage>
</organism>
<evidence type="ECO:0000313" key="2">
    <source>
        <dbReference type="EMBL" id="SFW71677.1"/>
    </source>
</evidence>
<name>A0A1K1RI16_9BACT</name>
<feature type="transmembrane region" description="Helical" evidence="1">
    <location>
        <begin position="73"/>
        <end position="93"/>
    </location>
</feature>
<feature type="transmembrane region" description="Helical" evidence="1">
    <location>
        <begin position="130"/>
        <end position="153"/>
    </location>
</feature>
<evidence type="ECO:0000313" key="4">
    <source>
        <dbReference type="Proteomes" id="UP000183788"/>
    </source>
</evidence>
<feature type="transmembrane region" description="Helical" evidence="1">
    <location>
        <begin position="184"/>
        <end position="205"/>
    </location>
</feature>
<feature type="transmembrane region" description="Helical" evidence="1">
    <location>
        <begin position="160"/>
        <end position="178"/>
    </location>
</feature>
<dbReference type="PROSITE" id="PS51257">
    <property type="entry name" value="PROKAR_LIPOPROTEIN"/>
    <property type="match status" value="1"/>
</dbReference>
<dbReference type="EMBL" id="CP140154">
    <property type="protein sequence ID" value="WQG87224.1"/>
    <property type="molecule type" value="Genomic_DNA"/>
</dbReference>
<sequence length="215" mass="24113">MKPHVFNRLYWGIMPVLILGCIIDSFILMQLSMTLLAGLSVVFFIKGTRFTPPILRILLVIGLAITSPPQVHLLAVASIPLVHLVYIAFFLKIRYTNYPLPTCKWAFIFLTEALGLALFFYLLPRLEADGMVWQVVACLFTASIALQSVMHAFRLREQPYGWYCLAGIIFLIAGGALALSYPALSVLCYGVANYGLVYGATRYIWQKQGLPYAIR</sequence>
<dbReference type="Proteomes" id="UP000183788">
    <property type="component" value="Unassembled WGS sequence"/>
</dbReference>
<dbReference type="Proteomes" id="UP001326715">
    <property type="component" value="Chromosome"/>
</dbReference>
<evidence type="ECO:0000313" key="5">
    <source>
        <dbReference type="Proteomes" id="UP001326715"/>
    </source>
</evidence>
<feature type="transmembrane region" description="Helical" evidence="1">
    <location>
        <begin position="105"/>
        <end position="124"/>
    </location>
</feature>